<dbReference type="EC" id="1.1.99.28" evidence="4"/>
<dbReference type="Proteomes" id="UP000236173">
    <property type="component" value="Unassembled WGS sequence"/>
</dbReference>
<organism evidence="4 5">
    <name type="scientific">Candidatus Fervidibacter japonicus</name>
    <dbReference type="NCBI Taxonomy" id="2035412"/>
    <lineage>
        <taxon>Bacteria</taxon>
        <taxon>Candidatus Fervidibacterota</taxon>
        <taxon>Candidatus Fervidibacter</taxon>
    </lineage>
</organism>
<dbReference type="GO" id="GO:0047061">
    <property type="term" value="F:glucose-fructose oxidoreductase activity"/>
    <property type="evidence" value="ECO:0007669"/>
    <property type="project" value="UniProtKB-EC"/>
</dbReference>
<dbReference type="Pfam" id="PF22725">
    <property type="entry name" value="GFO_IDH_MocA_C3"/>
    <property type="match status" value="1"/>
</dbReference>
<name>A0A2H5XF31_9BACT</name>
<dbReference type="AlphaFoldDB" id="A0A2H5XF31"/>
<dbReference type="Gene3D" id="3.30.360.10">
    <property type="entry name" value="Dihydrodipicolinate Reductase, domain 2"/>
    <property type="match status" value="1"/>
</dbReference>
<dbReference type="EMBL" id="BEHT01000037">
    <property type="protein sequence ID" value="GBC99775.1"/>
    <property type="molecule type" value="Genomic_DNA"/>
</dbReference>
<protein>
    <submittedName>
        <fullName evidence="4">Glucose--fructose oxidoreductase</fullName>
        <ecNumber evidence="4">1.1.99.28</ecNumber>
    </submittedName>
</protein>
<dbReference type="InterPro" id="IPR050463">
    <property type="entry name" value="Gfo/Idh/MocA_oxidrdct_glycsds"/>
</dbReference>
<dbReference type="PANTHER" id="PTHR43818">
    <property type="entry name" value="BCDNA.GH03377"/>
    <property type="match status" value="1"/>
</dbReference>
<evidence type="ECO:0000313" key="4">
    <source>
        <dbReference type="EMBL" id="GBC99775.1"/>
    </source>
</evidence>
<comment type="caution">
    <text evidence="4">The sequence shown here is derived from an EMBL/GenBank/DDBJ whole genome shotgun (WGS) entry which is preliminary data.</text>
</comment>
<dbReference type="InterPro" id="IPR000683">
    <property type="entry name" value="Gfo/Idh/MocA-like_OxRdtase_N"/>
</dbReference>
<gene>
    <name evidence="4" type="primary">gfo_6</name>
    <name evidence="4" type="ORF">HRbin17_02306</name>
</gene>
<evidence type="ECO:0000259" key="3">
    <source>
        <dbReference type="Pfam" id="PF22725"/>
    </source>
</evidence>
<evidence type="ECO:0000259" key="2">
    <source>
        <dbReference type="Pfam" id="PF01408"/>
    </source>
</evidence>
<feature type="domain" description="GFO/IDH/MocA-like oxidoreductase" evidence="3">
    <location>
        <begin position="131"/>
        <end position="265"/>
    </location>
</feature>
<keyword evidence="1 4" id="KW-0560">Oxidoreductase</keyword>
<evidence type="ECO:0000313" key="5">
    <source>
        <dbReference type="Proteomes" id="UP000236173"/>
    </source>
</evidence>
<reference evidence="5" key="1">
    <citation type="submission" date="2017-09" db="EMBL/GenBank/DDBJ databases">
        <title>Metaegenomics of thermophilic ammonia-oxidizing enrichment culture.</title>
        <authorList>
            <person name="Kato S."/>
            <person name="Suzuki K."/>
        </authorList>
    </citation>
    <scope>NUCLEOTIDE SEQUENCE [LARGE SCALE GENOMIC DNA]</scope>
</reference>
<evidence type="ECO:0000256" key="1">
    <source>
        <dbReference type="ARBA" id="ARBA00023002"/>
    </source>
</evidence>
<dbReference type="Gene3D" id="3.40.50.720">
    <property type="entry name" value="NAD(P)-binding Rossmann-like Domain"/>
    <property type="match status" value="1"/>
</dbReference>
<dbReference type="PANTHER" id="PTHR43818:SF11">
    <property type="entry name" value="BCDNA.GH03377"/>
    <property type="match status" value="1"/>
</dbReference>
<dbReference type="Pfam" id="PF01408">
    <property type="entry name" value="GFO_IDH_MocA"/>
    <property type="match status" value="1"/>
</dbReference>
<dbReference type="InterPro" id="IPR036291">
    <property type="entry name" value="NAD(P)-bd_dom_sf"/>
</dbReference>
<dbReference type="InterPro" id="IPR055170">
    <property type="entry name" value="GFO_IDH_MocA-like_dom"/>
</dbReference>
<dbReference type="SUPFAM" id="SSF55347">
    <property type="entry name" value="Glyceraldehyde-3-phosphate dehydrogenase-like, C-terminal domain"/>
    <property type="match status" value="1"/>
</dbReference>
<dbReference type="GO" id="GO:0000166">
    <property type="term" value="F:nucleotide binding"/>
    <property type="evidence" value="ECO:0007669"/>
    <property type="project" value="InterPro"/>
</dbReference>
<accession>A0A2H5XF31</accession>
<dbReference type="SUPFAM" id="SSF51735">
    <property type="entry name" value="NAD(P)-binding Rossmann-fold domains"/>
    <property type="match status" value="1"/>
</dbReference>
<proteinExistence type="predicted"/>
<sequence length="353" mass="38674">MAVIQLGVIGCGVIGRQHLKVATTLSSVQVVAVADVREEVAQAAAQEFGVPRVYGSAEALLSDPNVDAVVLAFPAAGRAQVALRAFAEGKHVLVEKPVAINTNEVRQMVAAKGDLIAGCCSSRHRFLPSAQVVKEALDSRLLGDLRLIRIRAIRPADGPPATPPPAWRLRRDLNGGGILMNWGCYDLDYLLWLLDWRWRPQWVLAQMWTVPSPFIPHVAPGSDAETHVVALMRDEALTVAYERGEYMPTAPDDVWEIIGEQGALRFKMVPDKAKVVMFYEGTTERGVTPKVLWQGDESWDTAHRGPLADFAAAILERRQPQTSLEQALVVQQITDAIYASSAHGAPQRIEWGV</sequence>
<feature type="domain" description="Gfo/Idh/MocA-like oxidoreductase N-terminal" evidence="2">
    <location>
        <begin position="5"/>
        <end position="111"/>
    </location>
</feature>